<evidence type="ECO:0000256" key="9">
    <source>
        <dbReference type="ARBA" id="ARBA00048403"/>
    </source>
</evidence>
<evidence type="ECO:0000256" key="5">
    <source>
        <dbReference type="ARBA" id="ARBA00022691"/>
    </source>
</evidence>
<dbReference type="InterPro" id="IPR016435">
    <property type="entry name" value="DPH1/DPH2"/>
</dbReference>
<keyword evidence="5 10" id="KW-0949">S-adenosyl-L-methionine</keyword>
<comment type="cofactor">
    <cofactor evidence="1 10">
        <name>[4Fe-4S] cluster</name>
        <dbReference type="ChEBI" id="CHEBI:49883"/>
    </cofactor>
</comment>
<sequence length="301" mass="33505">MRVLLQLPEGLKSKAFKLAAEIEREGNEVVISCSPCYGACDIAAEEAEKCGADKVIQYGHAAFPVRSSIPVEFVEYRTPVKFKKVLSKVLKELKDFQRIGVVTTVQHIGQLDEVVDFLRSKGKTVIVGRHGARARYDGQILGCDVGSVTSIEKDVDCFLYFGGGLFHAIGGALATQKPFLAADPFTSGIRWMDKDRERELGRRKGALIAAVEAKRFGIICSTKPGQFNLGEAEKLKRLLEEDNRKACLLICNEINYESLNNFLEVDCFVNTACSRIVEDYDRVRKPILGIEEVKKIINLKK</sequence>
<comment type="pathway">
    <text evidence="2 10">Protein modification; peptidyl-diphthamide biosynthesis.</text>
</comment>
<comment type="similarity">
    <text evidence="10">Belongs to the DPH1/DPH2 family.</text>
</comment>
<dbReference type="Gene3D" id="3.40.50.11840">
    <property type="entry name" value="Diphthamide synthesis DPH1/DPH2 domain 1"/>
    <property type="match status" value="1"/>
</dbReference>
<evidence type="ECO:0000256" key="10">
    <source>
        <dbReference type="PIRNR" id="PIRNR004967"/>
    </source>
</evidence>
<evidence type="ECO:0000256" key="8">
    <source>
        <dbReference type="ARBA" id="ARBA00023014"/>
    </source>
</evidence>
<dbReference type="NCBIfam" id="TIGR00322">
    <property type="entry name" value="diphth2_R"/>
    <property type="match status" value="1"/>
</dbReference>
<dbReference type="GO" id="GO:0051539">
    <property type="term" value="F:4 iron, 4 sulfur cluster binding"/>
    <property type="evidence" value="ECO:0007669"/>
    <property type="project" value="UniProtKB-UniRule"/>
</dbReference>
<dbReference type="EC" id="2.5.1.108" evidence="3 10"/>
<organism evidence="11 12">
    <name type="scientific">Fermentimicrarchaeum limneticum</name>
    <dbReference type="NCBI Taxonomy" id="2795018"/>
    <lineage>
        <taxon>Archaea</taxon>
        <taxon>Candidatus Micrarchaeota</taxon>
        <taxon>Candidatus Fermentimicrarchaeales</taxon>
        <taxon>Candidatus Fermentimicrarchaeaceae</taxon>
        <taxon>Candidatus Fermentimicrarchaeum</taxon>
    </lineage>
</organism>
<comment type="catalytic activity">
    <reaction evidence="9 10">
        <text>L-histidyl-[translation elongation factor 2] + S-adenosyl-L-methionine = 2-[(3S)-amino-3-carboxypropyl]-L-histidyl-[translation elongation factor 2] + S-methyl-5'-thioadenosine + H(+)</text>
        <dbReference type="Rhea" id="RHEA:36783"/>
        <dbReference type="Rhea" id="RHEA-COMP:9748"/>
        <dbReference type="Rhea" id="RHEA-COMP:9749"/>
        <dbReference type="ChEBI" id="CHEBI:15378"/>
        <dbReference type="ChEBI" id="CHEBI:17509"/>
        <dbReference type="ChEBI" id="CHEBI:29979"/>
        <dbReference type="ChEBI" id="CHEBI:59789"/>
        <dbReference type="ChEBI" id="CHEBI:73995"/>
        <dbReference type="EC" id="2.5.1.108"/>
    </reaction>
</comment>
<dbReference type="SFLD" id="SFLDS00032">
    <property type="entry name" value="Radical_SAM_3-amino-3-carboxyp"/>
    <property type="match status" value="1"/>
</dbReference>
<keyword evidence="6 10" id="KW-0479">Metal-binding</keyword>
<dbReference type="InterPro" id="IPR022428">
    <property type="entry name" value="Dph2_arc"/>
</dbReference>
<dbReference type="KEGG" id="flt:Sv326_0100"/>
<dbReference type="PIRSF" id="PIRSF004967">
    <property type="entry name" value="DPH1"/>
    <property type="match status" value="1"/>
</dbReference>
<dbReference type="Gene3D" id="3.40.50.11860">
    <property type="entry name" value="Diphthamide synthesis DPH1/DPH2 domain 3"/>
    <property type="match status" value="1"/>
</dbReference>
<keyword evidence="7 10" id="KW-0408">Iron</keyword>
<gene>
    <name evidence="11" type="ORF">Sv326_0100</name>
</gene>
<evidence type="ECO:0000256" key="3">
    <source>
        <dbReference type="ARBA" id="ARBA00012221"/>
    </source>
</evidence>
<dbReference type="Gene3D" id="3.40.50.11850">
    <property type="entry name" value="Diphthamide synthesis DPH1/DPH2 domain 2"/>
    <property type="match status" value="1"/>
</dbReference>
<dbReference type="GO" id="GO:0017183">
    <property type="term" value="P:protein histidyl modification to diphthamide"/>
    <property type="evidence" value="ECO:0007669"/>
    <property type="project" value="UniProtKB-UniRule"/>
</dbReference>
<dbReference type="EMBL" id="CP058998">
    <property type="protein sequence ID" value="QLJ52275.1"/>
    <property type="molecule type" value="Genomic_DNA"/>
</dbReference>
<evidence type="ECO:0000313" key="12">
    <source>
        <dbReference type="Proteomes" id="UP000510821"/>
    </source>
</evidence>
<dbReference type="InterPro" id="IPR035435">
    <property type="entry name" value="DPH1/DPH2_euk_archaea"/>
</dbReference>
<name>A0A7D6BG60_FERL1</name>
<dbReference type="PANTHER" id="PTHR10762:SF1">
    <property type="entry name" value="2-(3-AMINO-3-CARBOXYPROPYL)HISTIDINE SYNTHASE SUBUNIT 1"/>
    <property type="match status" value="1"/>
</dbReference>
<evidence type="ECO:0000256" key="7">
    <source>
        <dbReference type="ARBA" id="ARBA00023004"/>
    </source>
</evidence>
<evidence type="ECO:0000256" key="6">
    <source>
        <dbReference type="ARBA" id="ARBA00022723"/>
    </source>
</evidence>
<dbReference type="InterPro" id="IPR042265">
    <property type="entry name" value="DPH1/DPH2_3"/>
</dbReference>
<dbReference type="Proteomes" id="UP000510821">
    <property type="component" value="Chromosome"/>
</dbReference>
<evidence type="ECO:0000256" key="4">
    <source>
        <dbReference type="ARBA" id="ARBA00022679"/>
    </source>
</evidence>
<dbReference type="GO" id="GO:0046872">
    <property type="term" value="F:metal ion binding"/>
    <property type="evidence" value="ECO:0007669"/>
    <property type="project" value="UniProtKB-KW"/>
</dbReference>
<dbReference type="GO" id="GO:0090560">
    <property type="term" value="F:2-(3-amino-3-carboxypropyl)histidine synthase activity"/>
    <property type="evidence" value="ECO:0007669"/>
    <property type="project" value="UniProtKB-UniRule"/>
</dbReference>
<dbReference type="AlphaFoldDB" id="A0A7D6BG60"/>
<dbReference type="PANTHER" id="PTHR10762">
    <property type="entry name" value="DIPHTHAMIDE BIOSYNTHESIS PROTEIN"/>
    <property type="match status" value="1"/>
</dbReference>
<evidence type="ECO:0000256" key="1">
    <source>
        <dbReference type="ARBA" id="ARBA00001966"/>
    </source>
</evidence>
<accession>A0A7D6BG60</accession>
<comment type="function">
    <text evidence="10">Catalyzes the first step of diphthamide biosynthesis, i.e. the transfer of the 3-amino-3-carboxypropyl group from S-adenosyl-L-methionine (SAM) to the C2 position of the imidazole ring of the target histidine residue in translation elongation factor 2 (EF-2).</text>
</comment>
<evidence type="ECO:0000313" key="11">
    <source>
        <dbReference type="EMBL" id="QLJ52275.1"/>
    </source>
</evidence>
<evidence type="ECO:0000256" key="2">
    <source>
        <dbReference type="ARBA" id="ARBA00005156"/>
    </source>
</evidence>
<dbReference type="InterPro" id="IPR042263">
    <property type="entry name" value="DPH1/DPH2_1"/>
</dbReference>
<dbReference type="NCBIfam" id="TIGR03682">
    <property type="entry name" value="arCOG04112"/>
    <property type="match status" value="1"/>
</dbReference>
<reference evidence="12" key="1">
    <citation type="submission" date="2020-07" db="EMBL/GenBank/DDBJ databases">
        <title>Metabolic diversity and evolutionary history of the archaeal phylum ###Micrarchaeota### uncovered from a freshwater lake metagenome.</title>
        <authorList>
            <person name="Kadnikov V.V."/>
            <person name="Savvichev A.S."/>
            <person name="Mardanov A.V."/>
            <person name="Beletsky A.V."/>
            <person name="Chupakov A.V."/>
            <person name="Kokryatskaya N.M."/>
            <person name="Pimenov N.V."/>
            <person name="Ravin N.V."/>
        </authorList>
    </citation>
    <scope>NUCLEOTIDE SEQUENCE [LARGE SCALE GENOMIC DNA]</scope>
</reference>
<dbReference type="UniPathway" id="UPA00559"/>
<keyword evidence="8 10" id="KW-0411">Iron-sulfur</keyword>
<keyword evidence="4 10" id="KW-0808">Transferase</keyword>
<keyword evidence="10" id="KW-0004">4Fe-4S</keyword>
<dbReference type="Pfam" id="PF01866">
    <property type="entry name" value="Diphthamide_syn"/>
    <property type="match status" value="1"/>
</dbReference>
<dbReference type="InterPro" id="IPR042264">
    <property type="entry name" value="DPH1/DPH2_2"/>
</dbReference>
<protein>
    <recommendedName>
        <fullName evidence="3 10">2-(3-amino-3-carboxypropyl)histidine synthase</fullName>
        <ecNumber evidence="3 10">2.5.1.108</ecNumber>
    </recommendedName>
</protein>
<proteinExistence type="inferred from homology"/>